<evidence type="ECO:0000256" key="1">
    <source>
        <dbReference type="SAM" id="Coils"/>
    </source>
</evidence>
<gene>
    <name evidence="2" type="ORF">QDX21_01345</name>
</gene>
<dbReference type="RefSeq" id="WP_110122876.1">
    <property type="nucleotide sequence ID" value="NZ_CP122566.1"/>
</dbReference>
<evidence type="ECO:0000313" key="2">
    <source>
        <dbReference type="EMBL" id="WGH93490.1"/>
    </source>
</evidence>
<keyword evidence="1" id="KW-0175">Coiled coil</keyword>
<feature type="coiled-coil region" evidence="1">
    <location>
        <begin position="17"/>
        <end position="165"/>
    </location>
</feature>
<keyword evidence="3" id="KW-1185">Reference proteome</keyword>
<name>A0AAJ6AP16_9MICC</name>
<dbReference type="Gene3D" id="1.10.287.1490">
    <property type="match status" value="1"/>
</dbReference>
<organism evidence="2 3">
    <name type="scientific">Auritidibacter ignavus</name>
    <dbReference type="NCBI Taxonomy" id="678932"/>
    <lineage>
        <taxon>Bacteria</taxon>
        <taxon>Bacillati</taxon>
        <taxon>Actinomycetota</taxon>
        <taxon>Actinomycetes</taxon>
        <taxon>Micrococcales</taxon>
        <taxon>Micrococcaceae</taxon>
        <taxon>Auritidibacter</taxon>
    </lineage>
</organism>
<reference evidence="2 3" key="1">
    <citation type="submission" date="2023-03" db="EMBL/GenBank/DDBJ databases">
        <title>Complete genome sequences of several Auritidibacter ignavus strains isolated from ear infections.</title>
        <authorList>
            <person name="Baehr T."/>
            <person name="Baumhoegger A.M."/>
        </authorList>
    </citation>
    <scope>NUCLEOTIDE SEQUENCE [LARGE SCALE GENOMIC DNA]</scope>
    <source>
        <strain evidence="2 3">BABAE-6</strain>
    </source>
</reference>
<sequence>MPVARYDPETQRRLLDLQAFDTQIATAKQRLAQLKKDPDYQQGKDQYEKFTDQLQHLNRQREDAGLRLAEAQSTEESLDRRVKTLSRQAEENAANSHQLNAILAQKSSVEADLAQAEAATGAAREAVAEVDAEISACQQQRQHLKQNLEELAVRLKDQMGQIATEGKRLTAARAELAGSLPEELVAHYQDIAQRNAGIGVMRLDGNTSASGMTLSPVELAAIDNTPADQLAYDPETGVILIRDEA</sequence>
<dbReference type="EMBL" id="CP122566">
    <property type="protein sequence ID" value="WGH93490.1"/>
    <property type="molecule type" value="Genomic_DNA"/>
</dbReference>
<proteinExistence type="predicted"/>
<dbReference type="Proteomes" id="UP001224674">
    <property type="component" value="Chromosome"/>
</dbReference>
<dbReference type="AlphaFoldDB" id="A0AAJ6AP16"/>
<evidence type="ECO:0000313" key="3">
    <source>
        <dbReference type="Proteomes" id="UP001224674"/>
    </source>
</evidence>
<accession>A0AAJ6AP16</accession>
<protein>
    <submittedName>
        <fullName evidence="2">Uncharacterized protein</fullName>
    </submittedName>
</protein>